<organism evidence="1 2">
    <name type="scientific">Jeongeupia naejangsanensis</name>
    <dbReference type="NCBI Taxonomy" id="613195"/>
    <lineage>
        <taxon>Bacteria</taxon>
        <taxon>Pseudomonadati</taxon>
        <taxon>Pseudomonadota</taxon>
        <taxon>Betaproteobacteria</taxon>
        <taxon>Neisseriales</taxon>
        <taxon>Chitinibacteraceae</taxon>
        <taxon>Jeongeupia</taxon>
    </lineage>
</organism>
<dbReference type="Proteomes" id="UP000809431">
    <property type="component" value="Unassembled WGS sequence"/>
</dbReference>
<sequence length="114" mass="11418">MLNYVQQGDSLTVTAAADTLSGDPVLVGHLFGVATHDAPAGQPLTIKTSGVFDLPKLSADEVTVGGPLYFDATKHALTGTKPADASTAPFVAVATVAAGNNTGSVRARLNGVAV</sequence>
<dbReference type="EMBL" id="JAESND010000001">
    <property type="protein sequence ID" value="MBM3114274.1"/>
    <property type="molecule type" value="Genomic_DNA"/>
</dbReference>
<keyword evidence="2" id="KW-1185">Reference proteome</keyword>
<evidence type="ECO:0000313" key="1">
    <source>
        <dbReference type="EMBL" id="MBM3114274.1"/>
    </source>
</evidence>
<dbReference type="RefSeq" id="WP_203535979.1">
    <property type="nucleotide sequence ID" value="NZ_JAESND010000001.1"/>
</dbReference>
<dbReference type="PIRSF" id="PIRSF030771">
    <property type="entry name" value="UCP030771"/>
    <property type="match status" value="1"/>
</dbReference>
<protein>
    <submittedName>
        <fullName evidence="1">DUF2190 family protein</fullName>
    </submittedName>
</protein>
<evidence type="ECO:0000313" key="2">
    <source>
        <dbReference type="Proteomes" id="UP000809431"/>
    </source>
</evidence>
<comment type="caution">
    <text evidence="1">The sequence shown here is derived from an EMBL/GenBank/DDBJ whole genome shotgun (WGS) entry which is preliminary data.</text>
</comment>
<proteinExistence type="predicted"/>
<gene>
    <name evidence="1" type="ORF">JMJ54_00410</name>
</gene>
<reference evidence="1 2" key="1">
    <citation type="submission" date="2021-01" db="EMBL/GenBank/DDBJ databases">
        <title>Draft Genome Sequence and Polyhydroxyalkanoate Biosynthetic Potential of Jeongeupia naejangsanensis Type Strain DSM 24253.</title>
        <authorList>
            <person name="Turrini P."/>
            <person name="Artuso I."/>
            <person name="Lugli G.A."/>
            <person name="Frangipani E."/>
            <person name="Ventura M."/>
            <person name="Visca P."/>
        </authorList>
    </citation>
    <scope>NUCLEOTIDE SEQUENCE [LARGE SCALE GENOMIC DNA]</scope>
    <source>
        <strain evidence="1 2">DSM 24253</strain>
    </source>
</reference>
<accession>A0ABS2BHJ7</accession>
<dbReference type="InterPro" id="IPR011231">
    <property type="entry name" value="Phage_VT1-Sakai_H0018"/>
</dbReference>
<name>A0ABS2BHJ7_9NEIS</name>
<dbReference type="Pfam" id="PF09956">
    <property type="entry name" value="Phage_cement_2"/>
    <property type="match status" value="1"/>
</dbReference>